<keyword evidence="4" id="KW-0456">Lyase</keyword>
<reference evidence="6 7" key="1">
    <citation type="submission" date="2019-02" db="EMBL/GenBank/DDBJ databases">
        <title>Deep-cultivation of Planctomycetes and their phenomic and genomic characterization uncovers novel biology.</title>
        <authorList>
            <person name="Wiegand S."/>
            <person name="Jogler M."/>
            <person name="Boedeker C."/>
            <person name="Pinto D."/>
            <person name="Vollmers J."/>
            <person name="Rivas-Marin E."/>
            <person name="Kohn T."/>
            <person name="Peeters S.H."/>
            <person name="Heuer A."/>
            <person name="Rast P."/>
            <person name="Oberbeckmann S."/>
            <person name="Bunk B."/>
            <person name="Jeske O."/>
            <person name="Meyerdierks A."/>
            <person name="Storesund J.E."/>
            <person name="Kallscheuer N."/>
            <person name="Luecker S."/>
            <person name="Lage O.M."/>
            <person name="Pohl T."/>
            <person name="Merkel B.J."/>
            <person name="Hornburger P."/>
            <person name="Mueller R.-W."/>
            <person name="Bruemmer F."/>
            <person name="Labrenz M."/>
            <person name="Spormann A.M."/>
            <person name="Op den Camp H."/>
            <person name="Overmann J."/>
            <person name="Amann R."/>
            <person name="Jetten M.S.M."/>
            <person name="Mascher T."/>
            <person name="Medema M.H."/>
            <person name="Devos D.P."/>
            <person name="Kaster A.-K."/>
            <person name="Ovreas L."/>
            <person name="Rohde M."/>
            <person name="Galperin M.Y."/>
            <person name="Jogler C."/>
        </authorList>
    </citation>
    <scope>NUCLEOTIDE SEQUENCE [LARGE SCALE GENOMIC DNA]</scope>
    <source>
        <strain evidence="6 7">HG15A2</strain>
    </source>
</reference>
<evidence type="ECO:0000313" key="6">
    <source>
        <dbReference type="EMBL" id="QDS99122.1"/>
    </source>
</evidence>
<dbReference type="PANTHER" id="PTHR30246">
    <property type="entry name" value="2-KETO-3-DEOXY-6-PHOSPHOGLUCONATE ALDOLASE"/>
    <property type="match status" value="1"/>
</dbReference>
<keyword evidence="7" id="KW-1185">Reference proteome</keyword>
<dbReference type="PANTHER" id="PTHR30246:SF1">
    <property type="entry name" value="2-DEHYDRO-3-DEOXY-6-PHOSPHOGALACTONATE ALDOLASE-RELATED"/>
    <property type="match status" value="1"/>
</dbReference>
<evidence type="ECO:0000256" key="5">
    <source>
        <dbReference type="ARBA" id="ARBA00023277"/>
    </source>
</evidence>
<comment type="similarity">
    <text evidence="2">Belongs to the KHG/KDPG aldolase family.</text>
</comment>
<dbReference type="SUPFAM" id="SSF51569">
    <property type="entry name" value="Aldolase"/>
    <property type="match status" value="1"/>
</dbReference>
<protein>
    <submittedName>
        <fullName evidence="6">Keto-hydroxyglutarate-aldolase/keto-deoxy-phosphogluconate aldolase</fullName>
    </submittedName>
</protein>
<proteinExistence type="inferred from homology"/>
<dbReference type="GO" id="GO:0016829">
    <property type="term" value="F:lyase activity"/>
    <property type="evidence" value="ECO:0007669"/>
    <property type="project" value="UniProtKB-KW"/>
</dbReference>
<keyword evidence="5" id="KW-0119">Carbohydrate metabolism</keyword>
<gene>
    <name evidence="6" type="ORF">HG15A2_24140</name>
</gene>
<evidence type="ECO:0000256" key="4">
    <source>
        <dbReference type="ARBA" id="ARBA00023239"/>
    </source>
</evidence>
<dbReference type="Pfam" id="PF01081">
    <property type="entry name" value="Aldolase"/>
    <property type="match status" value="1"/>
</dbReference>
<sequence>MVLAEAAAQAGAKVVELTCRRARIREELFQIRKELPELLVMVGSVVDEGPLMDSLKRRRPSMPSIDELIDLGAHGFVSAMPISSATLARVSQTHLFIPGVETPTEMVRVLESGAHFAKLYNTIPLGEHLRVELLTGPALHRLMPLMITAGISRDKIEAYVKAGAAILGSGWKFILGDSHDELEERPDIPKIAKEMRLTLDEMSAARAKHQPMPLDGSLDEYLQAIPHYHPFEELQL</sequence>
<evidence type="ECO:0000256" key="1">
    <source>
        <dbReference type="ARBA" id="ARBA00004761"/>
    </source>
</evidence>
<evidence type="ECO:0000256" key="2">
    <source>
        <dbReference type="ARBA" id="ARBA00006906"/>
    </source>
</evidence>
<accession>A0A517MW67</accession>
<name>A0A517MW67_9BACT</name>
<organism evidence="6 7">
    <name type="scientific">Adhaeretor mobilis</name>
    <dbReference type="NCBI Taxonomy" id="1930276"/>
    <lineage>
        <taxon>Bacteria</taxon>
        <taxon>Pseudomonadati</taxon>
        <taxon>Planctomycetota</taxon>
        <taxon>Planctomycetia</taxon>
        <taxon>Pirellulales</taxon>
        <taxon>Lacipirellulaceae</taxon>
        <taxon>Adhaeretor</taxon>
    </lineage>
</organism>
<dbReference type="Gene3D" id="3.20.20.70">
    <property type="entry name" value="Aldolase class I"/>
    <property type="match status" value="1"/>
</dbReference>
<comment type="subunit">
    <text evidence="3">Homotrimer.</text>
</comment>
<dbReference type="KEGG" id="amob:HG15A2_24140"/>
<dbReference type="Proteomes" id="UP000319852">
    <property type="component" value="Chromosome"/>
</dbReference>
<dbReference type="AlphaFoldDB" id="A0A517MW67"/>
<dbReference type="InterPro" id="IPR013785">
    <property type="entry name" value="Aldolase_TIM"/>
</dbReference>
<evidence type="ECO:0000313" key="7">
    <source>
        <dbReference type="Proteomes" id="UP000319852"/>
    </source>
</evidence>
<dbReference type="EMBL" id="CP036263">
    <property type="protein sequence ID" value="QDS99122.1"/>
    <property type="molecule type" value="Genomic_DNA"/>
</dbReference>
<comment type="pathway">
    <text evidence="1">Carbohydrate acid metabolism.</text>
</comment>
<evidence type="ECO:0000256" key="3">
    <source>
        <dbReference type="ARBA" id="ARBA00011233"/>
    </source>
</evidence>
<dbReference type="InterPro" id="IPR000887">
    <property type="entry name" value="Aldlse_KDPG_KHG"/>
</dbReference>